<dbReference type="EMBL" id="KE624414">
    <property type="protein sequence ID" value="EXC47698.1"/>
    <property type="molecule type" value="Genomic_DNA"/>
</dbReference>
<evidence type="ECO:0000256" key="5">
    <source>
        <dbReference type="ARBA" id="ARBA00022821"/>
    </source>
</evidence>
<protein>
    <recommendedName>
        <fullName evidence="1">ADP-ribosyl cyclase/cyclic ADP-ribose hydrolase</fullName>
        <ecNumber evidence="1">3.2.2.6</ecNumber>
    </recommendedName>
</protein>
<dbReference type="InterPro" id="IPR027417">
    <property type="entry name" value="P-loop_NTPase"/>
</dbReference>
<accession>W9SEL1</accession>
<dbReference type="Pfam" id="PF00560">
    <property type="entry name" value="LRR_1"/>
    <property type="match status" value="1"/>
</dbReference>
<dbReference type="Gene3D" id="3.40.50.10140">
    <property type="entry name" value="Toll/interleukin-1 receptor homology (TIR) domain"/>
    <property type="match status" value="1"/>
</dbReference>
<evidence type="ECO:0000259" key="9">
    <source>
        <dbReference type="PROSITE" id="PS50104"/>
    </source>
</evidence>
<dbReference type="InterPro" id="IPR044974">
    <property type="entry name" value="Disease_R_plants"/>
</dbReference>
<dbReference type="InterPro" id="IPR045344">
    <property type="entry name" value="C-JID"/>
</dbReference>
<keyword evidence="5" id="KW-0611">Plant defense</keyword>
<dbReference type="FunFam" id="1.10.8.430:FF:000002">
    <property type="entry name" value="Disease resistance protein (TIR-NBS-LRR class)"/>
    <property type="match status" value="1"/>
</dbReference>
<dbReference type="InterPro" id="IPR036390">
    <property type="entry name" value="WH_DNA-bd_sf"/>
</dbReference>
<gene>
    <name evidence="10" type="ORF">L484_002409</name>
</gene>
<dbReference type="PROSITE" id="PS50104">
    <property type="entry name" value="TIR"/>
    <property type="match status" value="1"/>
</dbReference>
<dbReference type="SMART" id="SM00255">
    <property type="entry name" value="TIR"/>
    <property type="match status" value="1"/>
</dbReference>
<feature type="domain" description="TIR" evidence="9">
    <location>
        <begin position="17"/>
        <end position="183"/>
    </location>
</feature>
<dbReference type="InterPro" id="IPR000157">
    <property type="entry name" value="TIR_dom"/>
</dbReference>
<dbReference type="InterPro" id="IPR055414">
    <property type="entry name" value="LRR_R13L4/SHOC2-like"/>
</dbReference>
<dbReference type="Gene3D" id="3.80.10.10">
    <property type="entry name" value="Ribonuclease Inhibitor"/>
    <property type="match status" value="3"/>
</dbReference>
<dbReference type="PANTHER" id="PTHR11017:SF559">
    <property type="entry name" value="DISEASE RESISTANCE PROTEIN CHL1"/>
    <property type="match status" value="1"/>
</dbReference>
<dbReference type="InterPro" id="IPR035897">
    <property type="entry name" value="Toll_tir_struct_dom_sf"/>
</dbReference>
<dbReference type="Pfam" id="PF23598">
    <property type="entry name" value="LRR_14"/>
    <property type="match status" value="1"/>
</dbReference>
<dbReference type="OrthoDB" id="1936883at2759"/>
<evidence type="ECO:0000313" key="10">
    <source>
        <dbReference type="EMBL" id="EXC47698.1"/>
    </source>
</evidence>
<dbReference type="InterPro" id="IPR002182">
    <property type="entry name" value="NB-ARC"/>
</dbReference>
<dbReference type="EC" id="3.2.2.6" evidence="1"/>
<evidence type="ECO:0000256" key="8">
    <source>
        <dbReference type="SAM" id="MobiDB-lite"/>
    </source>
</evidence>
<dbReference type="SUPFAM" id="SSF52058">
    <property type="entry name" value="L domain-like"/>
    <property type="match status" value="1"/>
</dbReference>
<proteinExistence type="predicted"/>
<dbReference type="GO" id="GO:0006952">
    <property type="term" value="P:defense response"/>
    <property type="evidence" value="ECO:0007669"/>
    <property type="project" value="UniProtKB-KW"/>
</dbReference>
<dbReference type="GO" id="GO:0051707">
    <property type="term" value="P:response to other organism"/>
    <property type="evidence" value="ECO:0007669"/>
    <property type="project" value="UniProtKB-ARBA"/>
</dbReference>
<keyword evidence="3" id="KW-0677">Repeat</keyword>
<evidence type="ECO:0000256" key="7">
    <source>
        <dbReference type="ARBA" id="ARBA00047304"/>
    </source>
</evidence>
<keyword evidence="2" id="KW-0433">Leucine-rich repeat</keyword>
<feature type="region of interest" description="Disordered" evidence="8">
    <location>
        <begin position="1246"/>
        <end position="1281"/>
    </location>
</feature>
<dbReference type="SMART" id="SM00382">
    <property type="entry name" value="AAA"/>
    <property type="match status" value="1"/>
</dbReference>
<dbReference type="GO" id="GO:0061809">
    <property type="term" value="F:NAD+ nucleosidase activity, cyclic ADP-ribose generating"/>
    <property type="evidence" value="ECO:0007669"/>
    <property type="project" value="UniProtKB-EC"/>
</dbReference>
<dbReference type="Pfam" id="PF01582">
    <property type="entry name" value="TIR"/>
    <property type="match status" value="1"/>
</dbReference>
<dbReference type="InterPro" id="IPR058192">
    <property type="entry name" value="WHD_ROQ1-like"/>
</dbReference>
<evidence type="ECO:0000256" key="3">
    <source>
        <dbReference type="ARBA" id="ARBA00022737"/>
    </source>
</evidence>
<dbReference type="PANTHER" id="PTHR11017">
    <property type="entry name" value="LEUCINE-RICH REPEAT-CONTAINING PROTEIN"/>
    <property type="match status" value="1"/>
</dbReference>
<dbReference type="KEGG" id="mnt:21385980"/>
<dbReference type="SUPFAM" id="SSF52540">
    <property type="entry name" value="P-loop containing nucleoside triphosphate hydrolases"/>
    <property type="match status" value="1"/>
</dbReference>
<dbReference type="GO" id="GO:0007165">
    <property type="term" value="P:signal transduction"/>
    <property type="evidence" value="ECO:0007669"/>
    <property type="project" value="InterPro"/>
</dbReference>
<dbReference type="Gene3D" id="3.40.50.300">
    <property type="entry name" value="P-loop containing nucleotide triphosphate hydrolases"/>
    <property type="match status" value="1"/>
</dbReference>
<dbReference type="Pfam" id="PF20160">
    <property type="entry name" value="C-JID"/>
    <property type="match status" value="2"/>
</dbReference>
<feature type="compositionally biased region" description="Polar residues" evidence="8">
    <location>
        <begin position="1265"/>
        <end position="1277"/>
    </location>
</feature>
<dbReference type="GO" id="GO:0043531">
    <property type="term" value="F:ADP binding"/>
    <property type="evidence" value="ECO:0007669"/>
    <property type="project" value="InterPro"/>
</dbReference>
<name>W9SEL1_9ROSA</name>
<dbReference type="InterPro" id="IPR042197">
    <property type="entry name" value="Apaf_helical"/>
</dbReference>
<dbReference type="Proteomes" id="UP000030645">
    <property type="component" value="Unassembled WGS sequence"/>
</dbReference>
<dbReference type="Pfam" id="PF23282">
    <property type="entry name" value="WHD_ROQ1"/>
    <property type="match status" value="1"/>
</dbReference>
<dbReference type="SMART" id="SM00369">
    <property type="entry name" value="LRR_TYP"/>
    <property type="match status" value="4"/>
</dbReference>
<evidence type="ECO:0000256" key="2">
    <source>
        <dbReference type="ARBA" id="ARBA00022614"/>
    </source>
</evidence>
<dbReference type="InterPro" id="IPR003593">
    <property type="entry name" value="AAA+_ATPase"/>
</dbReference>
<comment type="catalytic activity">
    <reaction evidence="7">
        <text>NAD(+) + H2O = ADP-D-ribose + nicotinamide + H(+)</text>
        <dbReference type="Rhea" id="RHEA:16301"/>
        <dbReference type="ChEBI" id="CHEBI:15377"/>
        <dbReference type="ChEBI" id="CHEBI:15378"/>
        <dbReference type="ChEBI" id="CHEBI:17154"/>
        <dbReference type="ChEBI" id="CHEBI:57540"/>
        <dbReference type="ChEBI" id="CHEBI:57967"/>
        <dbReference type="EC" id="3.2.2.6"/>
    </reaction>
    <physiologicalReaction direction="left-to-right" evidence="7">
        <dbReference type="Rhea" id="RHEA:16302"/>
    </physiologicalReaction>
</comment>
<dbReference type="eggNOG" id="ENOG502R41B">
    <property type="taxonomic scope" value="Eukaryota"/>
</dbReference>
<feature type="compositionally biased region" description="Polar residues" evidence="8">
    <location>
        <begin position="1246"/>
        <end position="1258"/>
    </location>
</feature>
<organism evidence="10 11">
    <name type="scientific">Morus notabilis</name>
    <dbReference type="NCBI Taxonomy" id="981085"/>
    <lineage>
        <taxon>Eukaryota</taxon>
        <taxon>Viridiplantae</taxon>
        <taxon>Streptophyta</taxon>
        <taxon>Embryophyta</taxon>
        <taxon>Tracheophyta</taxon>
        <taxon>Spermatophyta</taxon>
        <taxon>Magnoliopsida</taxon>
        <taxon>eudicotyledons</taxon>
        <taxon>Gunneridae</taxon>
        <taxon>Pentapetalae</taxon>
        <taxon>rosids</taxon>
        <taxon>fabids</taxon>
        <taxon>Rosales</taxon>
        <taxon>Moraceae</taxon>
        <taxon>Moreae</taxon>
        <taxon>Morus</taxon>
    </lineage>
</organism>
<dbReference type="InterPro" id="IPR003591">
    <property type="entry name" value="Leu-rich_rpt_typical-subtyp"/>
</dbReference>
<feature type="compositionally biased region" description="Basic and acidic residues" evidence="8">
    <location>
        <begin position="2027"/>
        <end position="2037"/>
    </location>
</feature>
<evidence type="ECO:0000256" key="1">
    <source>
        <dbReference type="ARBA" id="ARBA00011982"/>
    </source>
</evidence>
<dbReference type="InterPro" id="IPR001611">
    <property type="entry name" value="Leu-rich_rpt"/>
</dbReference>
<dbReference type="SUPFAM" id="SSF46785">
    <property type="entry name" value="Winged helix' DNA-binding domain"/>
    <property type="match status" value="1"/>
</dbReference>
<reference evidence="11" key="1">
    <citation type="submission" date="2013-01" db="EMBL/GenBank/DDBJ databases">
        <title>Draft Genome Sequence of a Mulberry Tree, Morus notabilis C.K. Schneid.</title>
        <authorList>
            <person name="He N."/>
            <person name="Zhao S."/>
        </authorList>
    </citation>
    <scope>NUCLEOTIDE SEQUENCE</scope>
</reference>
<dbReference type="InterPro" id="IPR032675">
    <property type="entry name" value="LRR_dom_sf"/>
</dbReference>
<keyword evidence="4" id="KW-0378">Hydrolase</keyword>
<dbReference type="FunFam" id="3.40.50.10140:FF:000007">
    <property type="entry name" value="Disease resistance protein (TIR-NBS-LRR class)"/>
    <property type="match status" value="1"/>
</dbReference>
<sequence>MSNTSVSNSFLSSSHRWKRDVFLSFRGEDTRRGFTDHLYNTLKRKGIDVFRDDEKLERGKDIAPELLRSIEESRFAVVIFSRDYASSTWCLDELQKIAECKKSMEQTVLPVFHGVDPSNVRKQKGEFLAAFEKHEQDFKDNMGKVKKWRKALTDLASVSGWDLTNRHESEVIQEIAKTILSKLNLVFSSVNKDLVGIDSRITKMDSYLDIGSDEVRTIGIWGAGGIGKTTIAKQVFKRIHDQFEASCFLANVREESQKHGIVRIQTRLYDILVENQAKIQMDDMGMDHVLERALHSKRVLVVLDDVDQLKQLEALVGRAGGQHKWFGSGSRIIVTTRDKHLLKIYGNIVFEVEKLNDVEALQLFSQKAFNQDCPEDDDYNEMSKNVVKYANGLPLALEVLGSFLYGRDKDEWLGTINRLRENPKSEIYKTLRLSYDGLEHTEKQMFLDIACFFKGEDIVRVKKIFDSCKFHPTIGLRVLNEKSLIFDEGGKLWMHDLLQQMGWEIVREESLEDPGKCSRLWLHKDSYHVLTENKGTNAVQGIFLDSQEKEEMLFNADLFSELKNNTPVRIFQRHLSPSEQSAGGAERRYFKTLLGKEKEVHLNYDAFLELKNLRFLKICNIKVVGCQEYFLPKSLRLLEWHGCPLKSLPSNFQLDKLVELSMPNSRIEQLWKSETIRLGMLISIDLSDCYYLTNTPDFTKAPNLEILILDGCGKLKEVHPSIGVLRNLVLLNLNGCKCLEKLPDKISLTSLKTFILSGCWNLNKFPEIVEDMKNLSQLYLDGTAIWELPVSINRLIGLTLLDLSNCKNLSSLPSNELCSLTALRTLRLSGCSRIDQLPENLGSLKELEELYANGTALRKVPSSVQCLENLKYVSFRGSNNDVSSVTHHRSWKSLICCCLLPTDQHYSQLINLQLPSSFAGLTSLVSLDLSQCHLEEGAIPNDIGCLSSLQYLYLSGNNFRTIPASFSQLSKLMELDLSDCGELLWLPNPLPLSLKYLYARNCPKLNNELSHYHDVEVFISDKGLHFIDCRTSLSFDDDGPIMPEEYVDLLFPKYVEDQIKHGRPFDIIFPYPARSNPEWCSKWSSKGSSITIKLSPEDNFGMRKGFALFFALEIKEQNDIHQDSEQQKTACLFHTDEGEKLSLLPNFKVPGAGSYGVCCYRPRGRFNKKYLNEASSVFGALVLTERQDMKIKMCGLHIIFEQDVQEFSQKLSETFTEFQNLDSKFIHCKKLLDAARELREHGNYKKSSMAQDYTSSEPQQDDVDQTLTTNDPNSSSKDSVDDCSIQMRRDTYTLLSRLFEGRSAHNRFSFVFPRVTLSYWFSHHCVGDTTICYLPPSLYDNERWVGLDVYAICERPDPSENSSLLFVDLYVHGTNNGGIPLPILTYSLTILGFVQSFLVVSHIPRESFPKQLNQCQGISVLFRPAAPAENVKIDFSVLLCGTRLLYEKDSESFIQEMISLASVEPSLLQLLHDRAKLYVQEAEEFLRKDETHKEPAGVFRSEWSLLQSLQKLLTSTDPLAKDVSTTLEKYRFYRTHNRISPELGPMLAHSEAFVLNILQQRDMNYHLDNLSFCHFHIMPDMVLRFGRNSADRWKHKLKFVFEKFSMDNGLFITLSVGGNLISVSNYFDPMQVYNFCFPQKEILEWFLDRSSKSRMAIELPPHLYDDSSWAGLAVCASFLVNEHPNAFSETYVDLLCHLSADRNCLNPVPCFSVTKDRYKWLHVRGFIWLTYLPREFLTELNQRRNLQARIFSSCPGLIVNMCGIRLLYHQDVKDFRRAMRECSTSIFDTLDETSFGITDEQNTTLYANDSENSSSSRDLNENTSYQSTFHQTSNEEFHQNSIYNSCFLAVEIQEWFRDQYSFNSSGKIHLPPDISHENNWLGFTMCAYFSDLETTYIDSNSDAETVAHITLTCQFGTERGSIEPPHYHQTTQEDLSMLYHGGLMWLSFLPRQWFDEALRLAPYPLNECRVMEASFRSDKRGLCVQRCAFRLLYQHDEEEFRQAIRHCVLNTSSSSDKKTSEGPVDQLLKDKGKGVME</sequence>
<dbReference type="PROSITE" id="PS51450">
    <property type="entry name" value="LRR"/>
    <property type="match status" value="1"/>
</dbReference>
<evidence type="ECO:0000256" key="4">
    <source>
        <dbReference type="ARBA" id="ARBA00022801"/>
    </source>
</evidence>
<dbReference type="PRINTS" id="PR00364">
    <property type="entry name" value="DISEASERSIST"/>
</dbReference>
<evidence type="ECO:0000256" key="6">
    <source>
        <dbReference type="ARBA" id="ARBA00023027"/>
    </source>
</evidence>
<keyword evidence="6" id="KW-0520">NAD</keyword>
<dbReference type="Pfam" id="PF00931">
    <property type="entry name" value="NB-ARC"/>
    <property type="match status" value="1"/>
</dbReference>
<keyword evidence="11" id="KW-1185">Reference proteome</keyword>
<dbReference type="Gene3D" id="1.10.8.430">
    <property type="entry name" value="Helical domain of apoptotic protease-activating factors"/>
    <property type="match status" value="1"/>
</dbReference>
<evidence type="ECO:0000313" key="11">
    <source>
        <dbReference type="Proteomes" id="UP000030645"/>
    </source>
</evidence>
<dbReference type="SUPFAM" id="SSF52200">
    <property type="entry name" value="Toll/Interleukin receptor TIR domain"/>
    <property type="match status" value="1"/>
</dbReference>
<feature type="region of interest" description="Disordered" evidence="8">
    <location>
        <begin position="2012"/>
        <end position="2037"/>
    </location>
</feature>